<dbReference type="AlphaFoldDB" id="A0A2P2NW30"/>
<name>A0A2P2NW30_RHIMU</name>
<accession>A0A2P2NW30</accession>
<sequence>MAIICMESDEKITMLKVLVVEKPL</sequence>
<evidence type="ECO:0000313" key="1">
    <source>
        <dbReference type="EMBL" id="MBX46531.1"/>
    </source>
</evidence>
<reference evidence="1" key="1">
    <citation type="submission" date="2018-02" db="EMBL/GenBank/DDBJ databases">
        <title>Rhizophora mucronata_Transcriptome.</title>
        <authorList>
            <person name="Meera S.P."/>
            <person name="Sreeshan A."/>
            <person name="Augustine A."/>
        </authorList>
    </citation>
    <scope>NUCLEOTIDE SEQUENCE</scope>
    <source>
        <tissue evidence="1">Leaf</tissue>
    </source>
</reference>
<dbReference type="EMBL" id="GGEC01066047">
    <property type="protein sequence ID" value="MBX46531.1"/>
    <property type="molecule type" value="Transcribed_RNA"/>
</dbReference>
<protein>
    <submittedName>
        <fullName evidence="1">Uncharacterized protein</fullName>
    </submittedName>
</protein>
<proteinExistence type="predicted"/>
<organism evidence="1">
    <name type="scientific">Rhizophora mucronata</name>
    <name type="common">Asiatic mangrove</name>
    <dbReference type="NCBI Taxonomy" id="61149"/>
    <lineage>
        <taxon>Eukaryota</taxon>
        <taxon>Viridiplantae</taxon>
        <taxon>Streptophyta</taxon>
        <taxon>Embryophyta</taxon>
        <taxon>Tracheophyta</taxon>
        <taxon>Spermatophyta</taxon>
        <taxon>Magnoliopsida</taxon>
        <taxon>eudicotyledons</taxon>
        <taxon>Gunneridae</taxon>
        <taxon>Pentapetalae</taxon>
        <taxon>rosids</taxon>
        <taxon>fabids</taxon>
        <taxon>Malpighiales</taxon>
        <taxon>Rhizophoraceae</taxon>
        <taxon>Rhizophora</taxon>
    </lineage>
</organism>